<keyword evidence="5" id="KW-1185">Reference proteome</keyword>
<keyword evidence="1" id="KW-1015">Disulfide bond</keyword>
<evidence type="ECO:0000313" key="5">
    <source>
        <dbReference type="Proteomes" id="UP001158576"/>
    </source>
</evidence>
<evidence type="ECO:0000256" key="2">
    <source>
        <dbReference type="ARBA" id="ARBA00024195"/>
    </source>
</evidence>
<dbReference type="Proteomes" id="UP001158576">
    <property type="component" value="Chromosome 1"/>
</dbReference>
<dbReference type="PROSITE" id="PS00135">
    <property type="entry name" value="TRYPSIN_SER"/>
    <property type="match status" value="1"/>
</dbReference>
<dbReference type="SUPFAM" id="SSF50494">
    <property type="entry name" value="Trypsin-like serine proteases"/>
    <property type="match status" value="1"/>
</dbReference>
<reference evidence="4 5" key="1">
    <citation type="submission" date="2021-04" db="EMBL/GenBank/DDBJ databases">
        <authorList>
            <person name="Bliznina A."/>
        </authorList>
    </citation>
    <scope>NUCLEOTIDE SEQUENCE [LARGE SCALE GENOMIC DNA]</scope>
</reference>
<dbReference type="InterPro" id="IPR009003">
    <property type="entry name" value="Peptidase_S1_PA"/>
</dbReference>
<evidence type="ECO:0000313" key="4">
    <source>
        <dbReference type="EMBL" id="CAG5102275.1"/>
    </source>
</evidence>
<protein>
    <submittedName>
        <fullName evidence="4">Oidioi.mRNA.OKI2018_I69.chr1.g225.t1.cds</fullName>
    </submittedName>
</protein>
<dbReference type="CDD" id="cd00190">
    <property type="entry name" value="Tryp_SPc"/>
    <property type="match status" value="1"/>
</dbReference>
<dbReference type="SMART" id="SM00020">
    <property type="entry name" value="Tryp_SPc"/>
    <property type="match status" value="1"/>
</dbReference>
<dbReference type="InterPro" id="IPR033116">
    <property type="entry name" value="TRYPSIN_SER"/>
</dbReference>
<dbReference type="PRINTS" id="PR00722">
    <property type="entry name" value="CHYMOTRYPSIN"/>
</dbReference>
<dbReference type="Pfam" id="PF00089">
    <property type="entry name" value="Trypsin"/>
    <property type="match status" value="1"/>
</dbReference>
<dbReference type="InterPro" id="IPR001254">
    <property type="entry name" value="Trypsin_dom"/>
</dbReference>
<proteinExistence type="inferred from homology"/>
<accession>A0ABN7SN14</accession>
<sequence length="469" mass="51740">MWDSECDSESCKIEGEKFWDGLSEIKRLETTIAHRSKFWPETCEDLQPEDCQKECKDQGVGDIIVEIFPPTCEETCGSMERNEQAASITEKFIWMLVLAELLILIIWSIDVLVDDEKKDPYQAAHSFPTLGIKIDKHLFENNEILFGSNNLNFASSSRIAAAVIHKDFDNMNLMNDIALLKLETPGQLEAGDEICIPENNWNMDDDFPFATEAFVAGYGVTSFGGFDKQTQLREVRVPLVDDVTCENKYDNLGFGNVVMLDDATICAGFPDGLNQDDNEADSCQGDSGGPLVQFDEDHGYHQVGIVSWGFGCASTYGIYTQVGNYVDWLKEARNSLDNCSSSSDCLDPAKVESTKPKPTAAVQVTQSGSGSTLMCKMKKGRIEPLRAGCRNCKEMKKNKCTGNPNDPLQCNGVEVHKTCKSCKNFKKGKCIGSPCRLSSGIVSLPAGCKNCKMLKKNKCGAVPGKFTKM</sequence>
<feature type="domain" description="Peptidase S1" evidence="3">
    <location>
        <begin position="123"/>
        <end position="334"/>
    </location>
</feature>
<dbReference type="Gene3D" id="2.40.10.10">
    <property type="entry name" value="Trypsin-like serine proteases"/>
    <property type="match status" value="1"/>
</dbReference>
<organism evidence="4 5">
    <name type="scientific">Oikopleura dioica</name>
    <name type="common">Tunicate</name>
    <dbReference type="NCBI Taxonomy" id="34765"/>
    <lineage>
        <taxon>Eukaryota</taxon>
        <taxon>Metazoa</taxon>
        <taxon>Chordata</taxon>
        <taxon>Tunicata</taxon>
        <taxon>Appendicularia</taxon>
        <taxon>Copelata</taxon>
        <taxon>Oikopleuridae</taxon>
        <taxon>Oikopleura</taxon>
    </lineage>
</organism>
<evidence type="ECO:0000256" key="1">
    <source>
        <dbReference type="ARBA" id="ARBA00023157"/>
    </source>
</evidence>
<dbReference type="PANTHER" id="PTHR24256">
    <property type="entry name" value="TRYPTASE-RELATED"/>
    <property type="match status" value="1"/>
</dbReference>
<dbReference type="InterPro" id="IPR043504">
    <property type="entry name" value="Peptidase_S1_PA_chymotrypsin"/>
</dbReference>
<dbReference type="InterPro" id="IPR051487">
    <property type="entry name" value="Ser/Thr_Proteases_Immune/Dev"/>
</dbReference>
<evidence type="ECO:0000259" key="3">
    <source>
        <dbReference type="PROSITE" id="PS50240"/>
    </source>
</evidence>
<comment type="similarity">
    <text evidence="2">Belongs to the peptidase S1 family. CLIP subfamily.</text>
</comment>
<dbReference type="InterPro" id="IPR001314">
    <property type="entry name" value="Peptidase_S1A"/>
</dbReference>
<name>A0ABN7SN14_OIKDI</name>
<dbReference type="PROSITE" id="PS50240">
    <property type="entry name" value="TRYPSIN_DOM"/>
    <property type="match status" value="1"/>
</dbReference>
<dbReference type="EMBL" id="OU015566">
    <property type="protein sequence ID" value="CAG5102275.1"/>
    <property type="molecule type" value="Genomic_DNA"/>
</dbReference>
<gene>
    <name evidence="4" type="ORF">OKIOD_LOCUS8990</name>
</gene>